<dbReference type="InterPro" id="IPR003593">
    <property type="entry name" value="AAA+_ATPase"/>
</dbReference>
<dbReference type="Gene3D" id="1.20.120.1080">
    <property type="match status" value="1"/>
</dbReference>
<keyword evidence="4" id="KW-0067">ATP-binding</keyword>
<proteinExistence type="predicted"/>
<feature type="region of interest" description="Disordered" evidence="5">
    <location>
        <begin position="1269"/>
        <end position="1289"/>
    </location>
</feature>
<feature type="compositionally biased region" description="Basic and acidic residues" evidence="5">
    <location>
        <begin position="1192"/>
        <end position="1204"/>
    </location>
</feature>
<feature type="compositionally biased region" description="Low complexity" evidence="5">
    <location>
        <begin position="1151"/>
        <end position="1169"/>
    </location>
</feature>
<dbReference type="InterPro" id="IPR011709">
    <property type="entry name" value="DEAD-box_helicase_OB_fold"/>
</dbReference>
<dbReference type="Proteomes" id="UP000196581">
    <property type="component" value="Unassembled WGS sequence"/>
</dbReference>
<dbReference type="PANTHER" id="PTHR18934">
    <property type="entry name" value="ATP-DEPENDENT RNA HELICASE"/>
    <property type="match status" value="1"/>
</dbReference>
<feature type="region of interest" description="Disordered" evidence="5">
    <location>
        <begin position="1109"/>
        <end position="1204"/>
    </location>
</feature>
<dbReference type="Pfam" id="PF11898">
    <property type="entry name" value="DUF3418"/>
    <property type="match status" value="1"/>
</dbReference>
<organism evidence="8 9">
    <name type="scientific">Brevibacterium yomogidense</name>
    <dbReference type="NCBI Taxonomy" id="946573"/>
    <lineage>
        <taxon>Bacteria</taxon>
        <taxon>Bacillati</taxon>
        <taxon>Actinomycetota</taxon>
        <taxon>Actinomycetes</taxon>
        <taxon>Micrococcales</taxon>
        <taxon>Brevibacteriaceae</taxon>
        <taxon>Brevibacterium</taxon>
    </lineage>
</organism>
<dbReference type="EMBL" id="FWFF01000022">
    <property type="protein sequence ID" value="SLN01333.1"/>
    <property type="molecule type" value="Genomic_DNA"/>
</dbReference>
<dbReference type="Pfam" id="PF21010">
    <property type="entry name" value="HA2_C"/>
    <property type="match status" value="1"/>
</dbReference>
<dbReference type="PANTHER" id="PTHR18934:SF99">
    <property type="entry name" value="ATP-DEPENDENT RNA HELICASE DHX37-RELATED"/>
    <property type="match status" value="1"/>
</dbReference>
<feature type="compositionally biased region" description="Basic residues" evidence="5">
    <location>
        <begin position="37"/>
        <end position="48"/>
    </location>
</feature>
<dbReference type="Pfam" id="PF00270">
    <property type="entry name" value="DEAD"/>
    <property type="match status" value="1"/>
</dbReference>
<dbReference type="PROSITE" id="PS51192">
    <property type="entry name" value="HELICASE_ATP_BIND_1"/>
    <property type="match status" value="1"/>
</dbReference>
<dbReference type="SMART" id="SM00487">
    <property type="entry name" value="DEXDc"/>
    <property type="match status" value="1"/>
</dbReference>
<keyword evidence="3 8" id="KW-0347">Helicase</keyword>
<dbReference type="SUPFAM" id="SSF52540">
    <property type="entry name" value="P-loop containing nucleoside triphosphate hydrolases"/>
    <property type="match status" value="1"/>
</dbReference>
<reference evidence="9" key="1">
    <citation type="submission" date="2017-02" db="EMBL/GenBank/DDBJ databases">
        <authorList>
            <person name="Dridi B."/>
        </authorList>
    </citation>
    <scope>NUCLEOTIDE SEQUENCE [LARGE SCALE GENOMIC DNA]</scope>
    <source>
        <strain evidence="9">B Co 03.10</strain>
    </source>
</reference>
<keyword evidence="2 8" id="KW-0378">Hydrolase</keyword>
<dbReference type="Gene3D" id="3.40.50.300">
    <property type="entry name" value="P-loop containing nucleotide triphosphate hydrolases"/>
    <property type="match status" value="2"/>
</dbReference>
<evidence type="ECO:0000259" key="7">
    <source>
        <dbReference type="PROSITE" id="PS51194"/>
    </source>
</evidence>
<dbReference type="Pfam" id="PF00271">
    <property type="entry name" value="Helicase_C"/>
    <property type="match status" value="1"/>
</dbReference>
<gene>
    <name evidence="8" type="ORF">FM105_14440</name>
</gene>
<dbReference type="Pfam" id="PF07717">
    <property type="entry name" value="OB_NTP_bind"/>
    <property type="match status" value="1"/>
</dbReference>
<evidence type="ECO:0000256" key="5">
    <source>
        <dbReference type="SAM" id="MobiDB-lite"/>
    </source>
</evidence>
<feature type="compositionally biased region" description="Gly residues" evidence="5">
    <location>
        <begin position="1170"/>
        <end position="1183"/>
    </location>
</feature>
<feature type="compositionally biased region" description="Basic and acidic residues" evidence="5">
    <location>
        <begin position="1"/>
        <end position="16"/>
    </location>
</feature>
<dbReference type="EC" id="3.6.4.13" evidence="8"/>
<dbReference type="InterPro" id="IPR001650">
    <property type="entry name" value="Helicase_C-like"/>
</dbReference>
<feature type="region of interest" description="Disordered" evidence="5">
    <location>
        <begin position="271"/>
        <end position="301"/>
    </location>
</feature>
<dbReference type="InterPro" id="IPR027417">
    <property type="entry name" value="P-loop_NTPase"/>
</dbReference>
<feature type="compositionally biased region" description="Basic and acidic residues" evidence="5">
    <location>
        <begin position="49"/>
        <end position="78"/>
    </location>
</feature>
<feature type="domain" description="Helicase ATP-binding" evidence="6">
    <location>
        <begin position="95"/>
        <end position="258"/>
    </location>
</feature>
<evidence type="ECO:0000313" key="9">
    <source>
        <dbReference type="Proteomes" id="UP000196581"/>
    </source>
</evidence>
<dbReference type="InterPro" id="IPR010222">
    <property type="entry name" value="RNA_helicase_HrpA"/>
</dbReference>
<feature type="region of interest" description="Disordered" evidence="5">
    <location>
        <begin position="1"/>
        <end position="78"/>
    </location>
</feature>
<feature type="compositionally biased region" description="Gly residues" evidence="5">
    <location>
        <begin position="683"/>
        <end position="695"/>
    </location>
</feature>
<accession>A0A1X6XQC1</accession>
<dbReference type="InterPro" id="IPR011545">
    <property type="entry name" value="DEAD/DEAH_box_helicase_dom"/>
</dbReference>
<dbReference type="PROSITE" id="PS51194">
    <property type="entry name" value="HELICASE_CTER"/>
    <property type="match status" value="1"/>
</dbReference>
<dbReference type="NCBIfam" id="TIGR01967">
    <property type="entry name" value="DEAH_box_HrpA"/>
    <property type="match status" value="1"/>
</dbReference>
<dbReference type="CDD" id="cd18791">
    <property type="entry name" value="SF2_C_RHA"/>
    <property type="match status" value="1"/>
</dbReference>
<evidence type="ECO:0000259" key="6">
    <source>
        <dbReference type="PROSITE" id="PS51192"/>
    </source>
</evidence>
<name>A0A1X6XQC1_9MICO</name>
<evidence type="ECO:0000313" key="8">
    <source>
        <dbReference type="EMBL" id="SLN01333.1"/>
    </source>
</evidence>
<dbReference type="InterPro" id="IPR014001">
    <property type="entry name" value="Helicase_ATP-bd"/>
</dbReference>
<dbReference type="GO" id="GO:0005524">
    <property type="term" value="F:ATP binding"/>
    <property type="evidence" value="ECO:0007669"/>
    <property type="project" value="UniProtKB-KW"/>
</dbReference>
<evidence type="ECO:0000256" key="1">
    <source>
        <dbReference type="ARBA" id="ARBA00022741"/>
    </source>
</evidence>
<dbReference type="GO" id="GO:0003724">
    <property type="term" value="F:RNA helicase activity"/>
    <property type="evidence" value="ECO:0007669"/>
    <property type="project" value="UniProtKB-EC"/>
</dbReference>
<dbReference type="SMART" id="SM00847">
    <property type="entry name" value="HA2"/>
    <property type="match status" value="1"/>
</dbReference>
<protein>
    <submittedName>
        <fullName evidence="8">ATP-dependent RNA helicase HrpA</fullName>
        <ecNumber evidence="8">3.6.4.13</ecNumber>
    </submittedName>
</protein>
<dbReference type="GO" id="GO:0003723">
    <property type="term" value="F:RNA binding"/>
    <property type="evidence" value="ECO:0007669"/>
    <property type="project" value="TreeGrafter"/>
</dbReference>
<dbReference type="SMART" id="SM00382">
    <property type="entry name" value="AAA"/>
    <property type="match status" value="1"/>
</dbReference>
<feature type="compositionally biased region" description="Low complexity" evidence="5">
    <location>
        <begin position="1130"/>
        <end position="1145"/>
    </location>
</feature>
<feature type="compositionally biased region" description="Low complexity" evidence="5">
    <location>
        <begin position="1110"/>
        <end position="1122"/>
    </location>
</feature>
<keyword evidence="1" id="KW-0547">Nucleotide-binding</keyword>
<dbReference type="SMART" id="SM00490">
    <property type="entry name" value="HELICc"/>
    <property type="match status" value="1"/>
</dbReference>
<dbReference type="FunFam" id="3.40.50.300:FF:001922">
    <property type="entry name" value="DEAH (Asp-Glu-Ala-His) box polypeptide 29"/>
    <property type="match status" value="1"/>
</dbReference>
<dbReference type="FunFam" id="1.20.120.1080:FF:000005">
    <property type="entry name" value="ATP-dependent helicase HrpA"/>
    <property type="match status" value="1"/>
</dbReference>
<evidence type="ECO:0000256" key="4">
    <source>
        <dbReference type="ARBA" id="ARBA00022840"/>
    </source>
</evidence>
<evidence type="ECO:0000256" key="2">
    <source>
        <dbReference type="ARBA" id="ARBA00022801"/>
    </source>
</evidence>
<feature type="domain" description="Helicase C-terminal" evidence="7">
    <location>
        <begin position="305"/>
        <end position="483"/>
    </location>
</feature>
<keyword evidence="9" id="KW-1185">Reference proteome</keyword>
<evidence type="ECO:0000256" key="3">
    <source>
        <dbReference type="ARBA" id="ARBA00022806"/>
    </source>
</evidence>
<dbReference type="GO" id="GO:0016787">
    <property type="term" value="F:hydrolase activity"/>
    <property type="evidence" value="ECO:0007669"/>
    <property type="project" value="UniProtKB-KW"/>
</dbReference>
<feature type="region of interest" description="Disordered" evidence="5">
    <location>
        <begin position="668"/>
        <end position="698"/>
    </location>
</feature>
<sequence length="1483" mass="159630">MFAMRDETPETPDTSRDTPVPARRGAKQSADGAGSRGRGRPRRKRAGDRRRPDGGSRREQHEARRERQRAARATRDPLLEYPGELPVVEHREEIAEAIRDHQVVVIAGETGSGKTTQIPKICLELGLGVTGMIGHTQPRRIAARSVAARLADEMGEDLGDTVGYQVRFTSQVADHTRVKVMTDGILLSELRHDRLLRDYEVLIIDEAHERSLNIDFIIGLLTRLLKERPDLKVIITSATINPEAFSEHFDDAPIISVSGRTYPVEVRYRPLDPTADASGDGDDDDEGALTRGGAASRTPKDQVEGIIDAFDELTGEAPGDILVFLSGEREIRDAADALTDHVQRATRRGPRSRGADWEVVPLFARLSSQEQQRVFQPHGRPRLVLATNVAETSLTVPGIKYVIDTGVARISRYSNRTKVQRLPIEPISQASANQRKGRSGRTSDGICIRLYSEADFEARPEFTDPEILRTNLASVILQMATLGFVRTERDVTDFPFLTPPDPRAVRDGRALLAELGGLRIAQDGALSVTETGRRIAALPIDPRLARMVIAGAQNGCGAEVAVIVAALSTQDPRERPAEQRGEADALHARFTHTRSDFLSFLALWNYVREQSQTLSSSKFRRTIRGEFLNYVRIREWQDLVGQLRAIAGSAGIQLGEVTWKTGADGDYEQRTAATGGRTRGRSRGSGAGSGGGAAGSGPFDEQAVAIHTSLLTGLLSMIGQKLPDGREYQGARGSRFQIFPGSGLFKKGPDFVMAAELVETSRLWARTVAWADPDWILDVAGDLVKRTHAEPRWSAKSGHAVADEKATLYGVTLYAERPVSYARIDPIVARELFIRHALVEGDWRETHEFLTTNARTLAEAEELASRTRDRRVLAGEDDLYAFYDARVPDDVLTASDFTGWWRKKRREDPAHLDVPLDLLLAEDAADRTADLARDYPTHWVLPARDDTEDDARAELRYSFEPGTEGDGVTAEIQMNDLDRADPHAFSWHVPGLRVDFVSALIRSLPKAKRTYFVPAPDVAREILAHLRAADEEGVGSLPEVLAAELTARGGGGRLEDRNPITVSPADFDWARVPAHLRLRFRLQRGRRVLAEGFDLAALQADQRRREAARAQKALARESAAAGGRSGGGNARTAAEAAAGSRRNGAGPSGPSGPAGQANQAGRGQPAAGRAGQGTSGAGAGGSAQGAARSTRAAREPVPTREQLVDRVRAGASAVLAYAKEHLSTQEKLVLAGHQKTSDALLEAVLRVAARGEVAAAGIGPDGTYAHPADAGGASAAAGGPASAGEPGTAPETEALVRSAQGGLTTRLEKLVPALIAALTGMTTLDTKVTKASSLVILANLADVKDWRDAMGTAPAIAGLSEAALLRLPRWVEAANVRVDAMVDQPPRDRQLMDRVLGSEAGVSKKLQTAHPEVAGLGRAARLGAVVEAGAAASGPGRPAGGPGEGWHAILFQQEELRLSLFAPALGAMGKVSEQRIAKALTAM</sequence>
<dbReference type="InterPro" id="IPR024590">
    <property type="entry name" value="HrpA_C"/>
</dbReference>
<dbReference type="InterPro" id="IPR007502">
    <property type="entry name" value="Helicase-assoc_dom"/>
</dbReference>